<proteinExistence type="predicted"/>
<name>A0A9X1LCQ2_9PROT</name>
<sequence length="72" mass="7924">MSLGPPETWPGADGAPLSCREKLKVLTENHRELAQVMRDAFEDAVLMGVDEAAMRHILTELVQALPSPKRKA</sequence>
<accession>A0A9X1LCQ2</accession>
<organism evidence="1 2">
    <name type="scientific">Roseicella aerolata</name>
    <dbReference type="NCBI Taxonomy" id="2883479"/>
    <lineage>
        <taxon>Bacteria</taxon>
        <taxon>Pseudomonadati</taxon>
        <taxon>Pseudomonadota</taxon>
        <taxon>Alphaproteobacteria</taxon>
        <taxon>Acetobacterales</taxon>
        <taxon>Roseomonadaceae</taxon>
        <taxon>Roseicella</taxon>
    </lineage>
</organism>
<gene>
    <name evidence="1" type="ORF">LHA35_21610</name>
</gene>
<dbReference type="EMBL" id="JAJAQI010000040">
    <property type="protein sequence ID" value="MCB4824333.1"/>
    <property type="molecule type" value="Genomic_DNA"/>
</dbReference>
<reference evidence="1" key="1">
    <citation type="submission" date="2021-10" db="EMBL/GenBank/DDBJ databases">
        <title>Roseicella aerolatum sp. nov., isolated from aerosols of e-waste dismantling site.</title>
        <authorList>
            <person name="Qin T."/>
        </authorList>
    </citation>
    <scope>NUCLEOTIDE SEQUENCE</scope>
    <source>
        <strain evidence="1">GB24</strain>
    </source>
</reference>
<dbReference type="RefSeq" id="WP_226611911.1">
    <property type="nucleotide sequence ID" value="NZ_JAJAQI010000040.1"/>
</dbReference>
<dbReference type="Proteomes" id="UP001139311">
    <property type="component" value="Unassembled WGS sequence"/>
</dbReference>
<evidence type="ECO:0000313" key="2">
    <source>
        <dbReference type="Proteomes" id="UP001139311"/>
    </source>
</evidence>
<keyword evidence="2" id="KW-1185">Reference proteome</keyword>
<evidence type="ECO:0000313" key="1">
    <source>
        <dbReference type="EMBL" id="MCB4824333.1"/>
    </source>
</evidence>
<protein>
    <submittedName>
        <fullName evidence="1">Uncharacterized protein</fullName>
    </submittedName>
</protein>
<comment type="caution">
    <text evidence="1">The sequence shown here is derived from an EMBL/GenBank/DDBJ whole genome shotgun (WGS) entry which is preliminary data.</text>
</comment>
<dbReference type="AlphaFoldDB" id="A0A9X1LCQ2"/>